<dbReference type="Proteomes" id="UP000509704">
    <property type="component" value="Chromosome 1"/>
</dbReference>
<dbReference type="PROSITE" id="PS50802">
    <property type="entry name" value="OTU"/>
    <property type="match status" value="1"/>
</dbReference>
<dbReference type="InterPro" id="IPR038765">
    <property type="entry name" value="Papain-like_cys_pep_sf"/>
</dbReference>
<reference evidence="3 4" key="1">
    <citation type="submission" date="2020-07" db="EMBL/GenBank/DDBJ databases">
        <title>The yeast mating-type switching endonuclease HO is a domesticated member of an unorthodox homing genetic element family.</title>
        <authorList>
            <person name="Coughlan A.Y."/>
            <person name="Lombardi L."/>
            <person name="Braun-Galleani S."/>
            <person name="Martos A.R."/>
            <person name="Galeote V."/>
            <person name="Bigey F."/>
            <person name="Dequin S."/>
            <person name="Byrne K.P."/>
            <person name="Wolfe K.H."/>
        </authorList>
    </citation>
    <scope>NUCLEOTIDE SEQUENCE [LARGE SCALE GENOMIC DNA]</scope>
    <source>
        <strain evidence="3 4">NRRL Y-6702</strain>
    </source>
</reference>
<keyword evidence="4" id="KW-1185">Reference proteome</keyword>
<feature type="region of interest" description="Disordered" evidence="1">
    <location>
        <begin position="21"/>
        <end position="46"/>
    </location>
</feature>
<dbReference type="InterPro" id="IPR049771">
    <property type="entry name" value="OTU2-like_OTU"/>
</dbReference>
<dbReference type="CDD" id="cd22762">
    <property type="entry name" value="OTU_fungi_OTU2-like"/>
    <property type="match status" value="1"/>
</dbReference>
<name>A0A7H9AXQ7_ZYGMR</name>
<accession>A0A7H9AXQ7</accession>
<dbReference type="FunFam" id="3.90.70.80:FF:000022">
    <property type="entry name" value="OTU2p protein"/>
    <property type="match status" value="1"/>
</dbReference>
<evidence type="ECO:0000259" key="2">
    <source>
        <dbReference type="PROSITE" id="PS50802"/>
    </source>
</evidence>
<dbReference type="InterPro" id="IPR050704">
    <property type="entry name" value="Peptidase_C85-like"/>
</dbReference>
<evidence type="ECO:0000313" key="3">
    <source>
        <dbReference type="EMBL" id="QLG70884.1"/>
    </source>
</evidence>
<dbReference type="GO" id="GO:0016579">
    <property type="term" value="P:protein deubiquitination"/>
    <property type="evidence" value="ECO:0007669"/>
    <property type="project" value="TreeGrafter"/>
</dbReference>
<dbReference type="RefSeq" id="XP_037142612.1">
    <property type="nucleotide sequence ID" value="XM_037286717.1"/>
</dbReference>
<feature type="compositionally biased region" description="Basic and acidic residues" evidence="1">
    <location>
        <begin position="52"/>
        <end position="63"/>
    </location>
</feature>
<dbReference type="SUPFAM" id="SSF54001">
    <property type="entry name" value="Cysteine proteinases"/>
    <property type="match status" value="1"/>
</dbReference>
<dbReference type="Pfam" id="PF02338">
    <property type="entry name" value="OTU"/>
    <property type="match status" value="1"/>
</dbReference>
<evidence type="ECO:0000256" key="1">
    <source>
        <dbReference type="SAM" id="MobiDB-lite"/>
    </source>
</evidence>
<organism evidence="3 4">
    <name type="scientific">Zygotorulaspora mrakii</name>
    <name type="common">Zygosaccharomyces mrakii</name>
    <dbReference type="NCBI Taxonomy" id="42260"/>
    <lineage>
        <taxon>Eukaryota</taxon>
        <taxon>Fungi</taxon>
        <taxon>Dikarya</taxon>
        <taxon>Ascomycota</taxon>
        <taxon>Saccharomycotina</taxon>
        <taxon>Saccharomycetes</taxon>
        <taxon>Saccharomycetales</taxon>
        <taxon>Saccharomycetaceae</taxon>
        <taxon>Zygotorulaspora</taxon>
    </lineage>
</organism>
<dbReference type="InterPro" id="IPR003323">
    <property type="entry name" value="OTU_dom"/>
</dbReference>
<dbReference type="KEGG" id="zmk:HG535_0A08300"/>
<evidence type="ECO:0000313" key="4">
    <source>
        <dbReference type="Proteomes" id="UP000509704"/>
    </source>
</evidence>
<dbReference type="PANTHER" id="PTHR12419:SF10">
    <property type="entry name" value="DEUBIQUITINASE OTUD6B"/>
    <property type="match status" value="1"/>
</dbReference>
<feature type="domain" description="OTU" evidence="2">
    <location>
        <begin position="151"/>
        <end position="287"/>
    </location>
</feature>
<feature type="region of interest" description="Disordered" evidence="1">
    <location>
        <begin position="100"/>
        <end position="134"/>
    </location>
</feature>
<gene>
    <name evidence="3" type="ORF">HG535_0A08300</name>
</gene>
<feature type="compositionally biased region" description="Basic and acidic residues" evidence="1">
    <location>
        <begin position="107"/>
        <end position="126"/>
    </location>
</feature>
<feature type="region of interest" description="Disordered" evidence="1">
    <location>
        <begin position="52"/>
        <end position="71"/>
    </location>
</feature>
<protein>
    <recommendedName>
        <fullName evidence="2">OTU domain-containing protein</fullName>
    </recommendedName>
</protein>
<dbReference type="OrthoDB" id="415023at2759"/>
<proteinExistence type="predicted"/>
<dbReference type="PANTHER" id="PTHR12419">
    <property type="entry name" value="OTU DOMAIN CONTAINING PROTEIN"/>
    <property type="match status" value="1"/>
</dbReference>
<dbReference type="GO" id="GO:0004843">
    <property type="term" value="F:cysteine-type deubiquitinase activity"/>
    <property type="evidence" value="ECO:0007669"/>
    <property type="project" value="TreeGrafter"/>
</dbReference>
<dbReference type="Gene3D" id="3.90.70.80">
    <property type="match status" value="1"/>
</dbReference>
<dbReference type="AlphaFoldDB" id="A0A7H9AXQ7"/>
<sequence>MEEVQARHRKENKDLQNKITGMKKQATKSTRKEINSRCNSLQESLTEKHVQEIQELEKDKEDSSTGALNEVTPEELLLELEIADEKDSVSAVEAINAPVKKRRNRQKEKLAKRDAEVQRIKEEAGREAAQQPDLKKMEQEAIDQLCDFKKLKPFDIQPDGHCLFASVLDQLTMRHNRSDLDIHQLRSLACQYMRENKEDFIPYLFNEETMELQGIDEYTKEMETTAKWGGELEILALAKSFNCPISVLMSGRPLHVVNEGSEKPELKLVYYKHSYALGEHYNSLRDV</sequence>
<dbReference type="EMBL" id="CP058604">
    <property type="protein sequence ID" value="QLG70884.1"/>
    <property type="molecule type" value="Genomic_DNA"/>
</dbReference>
<dbReference type="GeneID" id="59234521"/>